<dbReference type="PANTHER" id="PTHR33121:SF76">
    <property type="entry name" value="SIGNALING PROTEIN"/>
    <property type="match status" value="1"/>
</dbReference>
<dbReference type="Gene3D" id="3.30.70.270">
    <property type="match status" value="1"/>
</dbReference>
<dbReference type="InterPro" id="IPR035919">
    <property type="entry name" value="EAL_sf"/>
</dbReference>
<dbReference type="SUPFAM" id="SSF141868">
    <property type="entry name" value="EAL domain-like"/>
    <property type="match status" value="1"/>
</dbReference>
<protein>
    <submittedName>
        <fullName evidence="3">Cyclic-di-GMP phosphodiesterase YlaB</fullName>
        <ecNumber evidence="3">3.1.4.52</ecNumber>
    </submittedName>
</protein>
<dbReference type="InterPro" id="IPR001633">
    <property type="entry name" value="EAL_dom"/>
</dbReference>
<dbReference type="SUPFAM" id="SSF55073">
    <property type="entry name" value="Nucleotide cyclase"/>
    <property type="match status" value="1"/>
</dbReference>
<dbReference type="CDD" id="cd01949">
    <property type="entry name" value="GGDEF"/>
    <property type="match status" value="1"/>
</dbReference>
<dbReference type="CDD" id="cd04598">
    <property type="entry name" value="CBS_pair_GGDEF_EAL"/>
    <property type="match status" value="1"/>
</dbReference>
<dbReference type="Pfam" id="PF00563">
    <property type="entry name" value="EAL"/>
    <property type="match status" value="1"/>
</dbReference>
<dbReference type="SMART" id="SM00052">
    <property type="entry name" value="EAL"/>
    <property type="match status" value="1"/>
</dbReference>
<dbReference type="GO" id="GO:0071111">
    <property type="term" value="F:cyclic-guanylate-specific phosphodiesterase activity"/>
    <property type="evidence" value="ECO:0007669"/>
    <property type="project" value="UniProtKB-EC"/>
</dbReference>
<evidence type="ECO:0000259" key="2">
    <source>
        <dbReference type="PROSITE" id="PS50887"/>
    </source>
</evidence>
<dbReference type="EC" id="3.1.4.52" evidence="3"/>
<dbReference type="Gene3D" id="3.10.580.10">
    <property type="entry name" value="CBS-domain"/>
    <property type="match status" value="1"/>
</dbReference>
<dbReference type="Gene3D" id="3.20.20.450">
    <property type="entry name" value="EAL domain"/>
    <property type="match status" value="1"/>
</dbReference>
<name>A0A5E4TJG7_9BURK</name>
<keyword evidence="3" id="KW-0378">Hydrolase</keyword>
<keyword evidence="4" id="KW-1185">Reference proteome</keyword>
<dbReference type="InterPro" id="IPR000160">
    <property type="entry name" value="GGDEF_dom"/>
</dbReference>
<dbReference type="SMART" id="SM00267">
    <property type="entry name" value="GGDEF"/>
    <property type="match status" value="1"/>
</dbReference>
<evidence type="ECO:0000313" key="3">
    <source>
        <dbReference type="EMBL" id="VVD88047.1"/>
    </source>
</evidence>
<dbReference type="PANTHER" id="PTHR33121">
    <property type="entry name" value="CYCLIC DI-GMP PHOSPHODIESTERASE PDEF"/>
    <property type="match status" value="1"/>
</dbReference>
<reference evidence="3 4" key="1">
    <citation type="submission" date="2019-08" db="EMBL/GenBank/DDBJ databases">
        <authorList>
            <person name="Peeters C."/>
        </authorList>
    </citation>
    <scope>NUCLEOTIDE SEQUENCE [LARGE SCALE GENOMIC DNA]</scope>
    <source>
        <strain evidence="3 4">LMG 31115</strain>
    </source>
</reference>
<feature type="domain" description="GGDEF" evidence="2">
    <location>
        <begin position="521"/>
        <end position="672"/>
    </location>
</feature>
<sequence length="676" mass="74513">MAHHLALGAHARTRRHARTTQCCWHDGRAPHRLTEYQLNRPPPVAIRPSERFGAPAASHDALSTASATSASAAALASLSQFDEPDESVLLAQLCEGIGLTCVFQPIIDFRTSGIAGYEGLVRGPAGTAIHSPLALFAAARRHGLSGPLELACRRTVLRGFVDQDLPERLFLNIGPVTRAQPGGGVTESLGLDETFAMLQSFRLPPERVVLELTEHAPTLDIASTRASLTAYRALGFEVALDDMGEGYASLRLWSELRPDYVKIDRHFVDGIDSDTVKLQFVRSMRQIAETSGTRVIAEGIEHAEELQVVRDLGIFLGQGYFIARPEAQPQRAITTHVQEVVNERRAYVHQQPSQLGAGNVTLERIASYVAPVSPDTRSEDVVARFESDPALEVLPVVERDRAVGLIGRASLIGRFARPFTRELYGRKPCSAVMEPRPLTFDKAARVEDLSRMIAEGASRQITAGFIVTDQGRYFGVAQGHALMRHITDMQLDAARYANPLTLLPGNVPIDDYMDRMIGERQSFHACYVDLDNFKPFNDVFGYRRGDDLIQLVARVLMAVRNPERDFLGHIGGDDFLILFRSPDWEARCREALTRFGAAVTEYFHPDQIAAGGFEAEDRRGMVIFHPITSLSIGVVAVTPESFPSHVEVSAAAADAKKMAKRALGNSLFIERRRAHR</sequence>
<dbReference type="InterPro" id="IPR050706">
    <property type="entry name" value="Cyclic-di-GMP_PDE-like"/>
</dbReference>
<dbReference type="CDD" id="cd01948">
    <property type="entry name" value="EAL"/>
    <property type="match status" value="1"/>
</dbReference>
<dbReference type="PROSITE" id="PS50883">
    <property type="entry name" value="EAL"/>
    <property type="match status" value="1"/>
</dbReference>
<evidence type="ECO:0000259" key="1">
    <source>
        <dbReference type="PROSITE" id="PS50883"/>
    </source>
</evidence>
<organism evidence="3 4">
    <name type="scientific">Pandoraea iniqua</name>
    <dbReference type="NCBI Taxonomy" id="2508288"/>
    <lineage>
        <taxon>Bacteria</taxon>
        <taxon>Pseudomonadati</taxon>
        <taxon>Pseudomonadota</taxon>
        <taxon>Betaproteobacteria</taxon>
        <taxon>Burkholderiales</taxon>
        <taxon>Burkholderiaceae</taxon>
        <taxon>Pandoraea</taxon>
    </lineage>
</organism>
<dbReference type="InterPro" id="IPR043128">
    <property type="entry name" value="Rev_trsase/Diguanyl_cyclase"/>
</dbReference>
<dbReference type="PROSITE" id="PS50887">
    <property type="entry name" value="GGDEF"/>
    <property type="match status" value="1"/>
</dbReference>
<dbReference type="InterPro" id="IPR029787">
    <property type="entry name" value="Nucleotide_cyclase"/>
</dbReference>
<dbReference type="Pfam" id="PF00990">
    <property type="entry name" value="GGDEF"/>
    <property type="match status" value="1"/>
</dbReference>
<feature type="domain" description="EAL" evidence="1">
    <location>
        <begin position="82"/>
        <end position="339"/>
    </location>
</feature>
<gene>
    <name evidence="3" type="primary">ylaB_1</name>
    <name evidence="3" type="ORF">PIN31115_01446</name>
</gene>
<evidence type="ECO:0000313" key="4">
    <source>
        <dbReference type="Proteomes" id="UP000333828"/>
    </source>
</evidence>
<dbReference type="AlphaFoldDB" id="A0A5E4TJG7"/>
<dbReference type="EMBL" id="CABPSI010000002">
    <property type="protein sequence ID" value="VVD88047.1"/>
    <property type="molecule type" value="Genomic_DNA"/>
</dbReference>
<accession>A0A5E4TJG7</accession>
<dbReference type="SUPFAM" id="SSF54631">
    <property type="entry name" value="CBS-domain pair"/>
    <property type="match status" value="1"/>
</dbReference>
<dbReference type="InterPro" id="IPR046342">
    <property type="entry name" value="CBS_dom_sf"/>
</dbReference>
<proteinExistence type="predicted"/>
<dbReference type="NCBIfam" id="TIGR00254">
    <property type="entry name" value="GGDEF"/>
    <property type="match status" value="1"/>
</dbReference>
<dbReference type="Proteomes" id="UP000333828">
    <property type="component" value="Unassembled WGS sequence"/>
</dbReference>